<reference evidence="7" key="2">
    <citation type="journal article" date="2021" name="Genome Biol. Evol.">
        <title>Developing a high-quality reference genome for a parasitic bivalve with doubly uniparental inheritance (Bivalvia: Unionida).</title>
        <authorList>
            <person name="Smith C.H."/>
        </authorList>
    </citation>
    <scope>NUCLEOTIDE SEQUENCE</scope>
    <source>
        <strain evidence="7">CHS0354</strain>
        <tissue evidence="7">Mantle</tissue>
    </source>
</reference>
<feature type="transmembrane region" description="Helical" evidence="6">
    <location>
        <begin position="119"/>
        <end position="140"/>
    </location>
</feature>
<feature type="transmembrane region" description="Helical" evidence="6">
    <location>
        <begin position="146"/>
        <end position="162"/>
    </location>
</feature>
<evidence type="ECO:0000313" key="8">
    <source>
        <dbReference type="Proteomes" id="UP001195483"/>
    </source>
</evidence>
<keyword evidence="3 6" id="KW-0812">Transmembrane</keyword>
<sequence>MMQSVLKKRPLMRTMIAYGFVNVTADALEQNLISKKKVYDSLKTVRVTLVGTFLVAPLVFNWIRLTERLLPSKKVPAVLIKVLCDQFLFAPVAITTFYIGTNILERQKDLLAEWKRKFFPTWTTGMMFWPIAQAINFRFIPWELKTIYLPCCSLIWTTYLCYMKEK</sequence>
<keyword evidence="4 6" id="KW-1133">Transmembrane helix</keyword>
<dbReference type="GO" id="GO:0016020">
    <property type="term" value="C:membrane"/>
    <property type="evidence" value="ECO:0007669"/>
    <property type="project" value="UniProtKB-SubCell"/>
</dbReference>
<evidence type="ECO:0000256" key="3">
    <source>
        <dbReference type="ARBA" id="ARBA00022692"/>
    </source>
</evidence>
<evidence type="ECO:0000256" key="1">
    <source>
        <dbReference type="ARBA" id="ARBA00004141"/>
    </source>
</evidence>
<evidence type="ECO:0000256" key="2">
    <source>
        <dbReference type="ARBA" id="ARBA00006824"/>
    </source>
</evidence>
<comment type="similarity">
    <text evidence="2 6">Belongs to the peroxisomal membrane protein PXMP2/4 family.</text>
</comment>
<keyword evidence="8" id="KW-1185">Reference proteome</keyword>
<dbReference type="Proteomes" id="UP001195483">
    <property type="component" value="Unassembled WGS sequence"/>
</dbReference>
<reference evidence="7" key="1">
    <citation type="journal article" date="2021" name="Genome Biol. Evol.">
        <title>A High-Quality Reference Genome for a Parasitic Bivalve with Doubly Uniparental Inheritance (Bivalvia: Unionida).</title>
        <authorList>
            <person name="Smith C.H."/>
        </authorList>
    </citation>
    <scope>NUCLEOTIDE SEQUENCE</scope>
    <source>
        <strain evidence="7">CHS0354</strain>
    </source>
</reference>
<evidence type="ECO:0000313" key="7">
    <source>
        <dbReference type="EMBL" id="KAK3581776.1"/>
    </source>
</evidence>
<evidence type="ECO:0000256" key="5">
    <source>
        <dbReference type="ARBA" id="ARBA00023136"/>
    </source>
</evidence>
<evidence type="ECO:0008006" key="9">
    <source>
        <dbReference type="Google" id="ProtNLM"/>
    </source>
</evidence>
<dbReference type="PANTHER" id="PTHR11266">
    <property type="entry name" value="PEROXISOMAL MEMBRANE PROTEIN 2, PXMP2 MPV17"/>
    <property type="match status" value="1"/>
</dbReference>
<dbReference type="PANTHER" id="PTHR11266:SF75">
    <property type="entry name" value="IP10007P-RELATED"/>
    <property type="match status" value="1"/>
</dbReference>
<accession>A0AAE0VL93</accession>
<protein>
    <recommendedName>
        <fullName evidence="9">Mpv17-like protein</fullName>
    </recommendedName>
</protein>
<dbReference type="AlphaFoldDB" id="A0AAE0VL93"/>
<dbReference type="Pfam" id="PF04117">
    <property type="entry name" value="Mpv17_PMP22"/>
    <property type="match status" value="1"/>
</dbReference>
<dbReference type="InterPro" id="IPR007248">
    <property type="entry name" value="Mpv17_PMP22"/>
</dbReference>
<name>A0AAE0VL93_9BIVA</name>
<proteinExistence type="inferred from homology"/>
<evidence type="ECO:0000256" key="6">
    <source>
        <dbReference type="RuleBase" id="RU363053"/>
    </source>
</evidence>
<dbReference type="GO" id="GO:0005739">
    <property type="term" value="C:mitochondrion"/>
    <property type="evidence" value="ECO:0007669"/>
    <property type="project" value="TreeGrafter"/>
</dbReference>
<dbReference type="EMBL" id="JAEAOA010001056">
    <property type="protein sequence ID" value="KAK3581776.1"/>
    <property type="molecule type" value="Genomic_DNA"/>
</dbReference>
<reference evidence="7" key="3">
    <citation type="submission" date="2023-05" db="EMBL/GenBank/DDBJ databases">
        <authorList>
            <person name="Smith C.H."/>
        </authorList>
    </citation>
    <scope>NUCLEOTIDE SEQUENCE</scope>
    <source>
        <strain evidence="7">CHS0354</strain>
        <tissue evidence="7">Mantle</tissue>
    </source>
</reference>
<feature type="transmembrane region" description="Helical" evidence="6">
    <location>
        <begin position="75"/>
        <end position="99"/>
    </location>
</feature>
<keyword evidence="5 6" id="KW-0472">Membrane</keyword>
<organism evidence="7 8">
    <name type="scientific">Potamilus streckersoni</name>
    <dbReference type="NCBI Taxonomy" id="2493646"/>
    <lineage>
        <taxon>Eukaryota</taxon>
        <taxon>Metazoa</taxon>
        <taxon>Spiralia</taxon>
        <taxon>Lophotrochozoa</taxon>
        <taxon>Mollusca</taxon>
        <taxon>Bivalvia</taxon>
        <taxon>Autobranchia</taxon>
        <taxon>Heteroconchia</taxon>
        <taxon>Palaeoheterodonta</taxon>
        <taxon>Unionida</taxon>
        <taxon>Unionoidea</taxon>
        <taxon>Unionidae</taxon>
        <taxon>Ambleminae</taxon>
        <taxon>Lampsilini</taxon>
        <taxon>Potamilus</taxon>
    </lineage>
</organism>
<feature type="transmembrane region" description="Helical" evidence="6">
    <location>
        <begin position="44"/>
        <end position="63"/>
    </location>
</feature>
<comment type="caution">
    <text evidence="7">The sequence shown here is derived from an EMBL/GenBank/DDBJ whole genome shotgun (WGS) entry which is preliminary data.</text>
</comment>
<gene>
    <name evidence="7" type="ORF">CHS0354_017216</name>
</gene>
<comment type="subcellular location">
    <subcellularLocation>
        <location evidence="1">Membrane</location>
        <topology evidence="1">Multi-pass membrane protein</topology>
    </subcellularLocation>
</comment>
<evidence type="ECO:0000256" key="4">
    <source>
        <dbReference type="ARBA" id="ARBA00022989"/>
    </source>
</evidence>